<dbReference type="Proteomes" id="UP000028098">
    <property type="component" value="Unassembled WGS sequence"/>
</dbReference>
<proteinExistence type="predicted"/>
<sequence length="40" mass="4785">MAKFLKHRKSGSHKDYLIFLYVGNKTKVPKGKEEYRIMIE</sequence>
<protein>
    <submittedName>
        <fullName evidence="1">Uncharacterized protein</fullName>
    </submittedName>
</protein>
<comment type="caution">
    <text evidence="1">The sequence shown here is derived from an EMBL/GenBank/DDBJ whole genome shotgun (WGS) entry which is preliminary data.</text>
</comment>
<dbReference type="EMBL" id="JPGB01000004">
    <property type="protein sequence ID" value="KEQ50971.1"/>
    <property type="molecule type" value="Genomic_DNA"/>
</dbReference>
<dbReference type="AlphaFoldDB" id="A0A081R6Z8"/>
<organism evidence="1 2">
    <name type="scientific">Streptococcus oralis</name>
    <dbReference type="NCBI Taxonomy" id="1303"/>
    <lineage>
        <taxon>Bacteria</taxon>
        <taxon>Bacillati</taxon>
        <taxon>Bacillota</taxon>
        <taxon>Bacilli</taxon>
        <taxon>Lactobacillales</taxon>
        <taxon>Streptococcaceae</taxon>
        <taxon>Streptococcus</taxon>
    </lineage>
</organism>
<gene>
    <name evidence="1" type="ORF">SK143_1032</name>
</gene>
<accession>A0A081R6Z8</accession>
<name>A0A081R6Z8_STROR</name>
<reference evidence="1 2" key="1">
    <citation type="submission" date="2014-05" db="EMBL/GenBank/DDBJ databases">
        <authorList>
            <person name="Daugherty S.C."/>
            <person name="Tallon L.J."/>
            <person name="Sadzewicz L."/>
            <person name="Kilian M."/>
            <person name="Tettelin H."/>
        </authorList>
    </citation>
    <scope>NUCLEOTIDE SEQUENCE [LARGE SCALE GENOMIC DNA]</scope>
    <source>
        <strain evidence="1 2">SK143</strain>
    </source>
</reference>
<evidence type="ECO:0000313" key="1">
    <source>
        <dbReference type="EMBL" id="KEQ50971.1"/>
    </source>
</evidence>
<evidence type="ECO:0000313" key="2">
    <source>
        <dbReference type="Proteomes" id="UP000028098"/>
    </source>
</evidence>